<evidence type="ECO:0000256" key="2">
    <source>
        <dbReference type="ARBA" id="ARBA00022771"/>
    </source>
</evidence>
<dbReference type="GO" id="GO:0030154">
    <property type="term" value="P:cell differentiation"/>
    <property type="evidence" value="ECO:0007669"/>
    <property type="project" value="TreeGrafter"/>
</dbReference>
<sequence>MSCAVCGGIPASYRYGAIVCGACKAFYVRWCGETVKRERCYLGGHCQITSTRRPCKPCRYEKCIQVGMLMPNQESLDNGSSYQPSSTSRRPSPYSYPNLTEPSGMDGACRTASSSGHHPLPSISGQNHDSCKEKERWMYEYQQWVRRNRDGMPTMVQPQPKRPRSNSSSQSSRQSVIIRQSTPLSGSASSRRTAIVMHGLSLSEEHVNDSSFIEASELSIIQAVAAAPLFKCFLVRQYSGYTEMAEAVKRATDSVFGDQLQAYTNFMDHGEIPHQPQTSLEGITQEVQNSVKIFVNRMFDFALCLPGFSELNQESRAELFHSKWGVFWMIFYSFFWKNNDFFYLLGENQYHYGRYWLTIMNAGDPKRVSFISSFAETLTSIGLDQTETFLLLAVTLLKTENISDSSHLSLLHRRYLDAMLHIISWRRTPQSGISVIRKLDHMFSRIRMSEKLHMANCIYHLDLASLDPSFHVKPVLDSSDKKSTSPSWDALEAGYDPFSPMQWSEDLV</sequence>
<gene>
    <name evidence="12" type="ORF">BV898_09524</name>
</gene>
<keyword evidence="4" id="KW-0805">Transcription regulation</keyword>
<feature type="domain" description="Nuclear receptor" evidence="10">
    <location>
        <begin position="1"/>
        <end position="75"/>
    </location>
</feature>
<dbReference type="GO" id="GO:0008270">
    <property type="term" value="F:zinc ion binding"/>
    <property type="evidence" value="ECO:0007669"/>
    <property type="project" value="UniProtKB-KW"/>
</dbReference>
<dbReference type="InterPro" id="IPR050234">
    <property type="entry name" value="Nuclear_hormone_rcpt_NR1"/>
</dbReference>
<comment type="caution">
    <text evidence="12">The sequence shown here is derived from an EMBL/GenBank/DDBJ whole genome shotgun (WGS) entry which is preliminary data.</text>
</comment>
<keyword evidence="8" id="KW-0539">Nucleus</keyword>
<feature type="domain" description="NR LBD" evidence="11">
    <location>
        <begin position="251"/>
        <end position="479"/>
    </location>
</feature>
<keyword evidence="5" id="KW-0238">DNA-binding</keyword>
<keyword evidence="1" id="KW-0479">Metal-binding</keyword>
<evidence type="ECO:0000256" key="6">
    <source>
        <dbReference type="ARBA" id="ARBA00023163"/>
    </source>
</evidence>
<evidence type="ECO:0000256" key="9">
    <source>
        <dbReference type="SAM" id="MobiDB-lite"/>
    </source>
</evidence>
<dbReference type="OrthoDB" id="5792192at2759"/>
<dbReference type="InterPro" id="IPR000536">
    <property type="entry name" value="Nucl_hrmn_rcpt_lig-bd"/>
</dbReference>
<feature type="compositionally biased region" description="Low complexity" evidence="9">
    <location>
        <begin position="80"/>
        <end position="97"/>
    </location>
</feature>
<protein>
    <recommendedName>
        <fullName evidence="14">Nuclear receptor domain-containing protein</fullName>
    </recommendedName>
</protein>
<evidence type="ECO:0000256" key="1">
    <source>
        <dbReference type="ARBA" id="ARBA00022723"/>
    </source>
</evidence>
<dbReference type="Gene3D" id="1.10.565.10">
    <property type="entry name" value="Retinoid X Receptor"/>
    <property type="match status" value="1"/>
</dbReference>
<dbReference type="EMBL" id="MTYJ01000075">
    <property type="protein sequence ID" value="OQV16380.1"/>
    <property type="molecule type" value="Genomic_DNA"/>
</dbReference>
<keyword evidence="13" id="KW-1185">Reference proteome</keyword>
<dbReference type="PANTHER" id="PTHR24082">
    <property type="entry name" value="NUCLEAR HORMONE RECEPTOR"/>
    <property type="match status" value="1"/>
</dbReference>
<accession>A0A1W0WMD6</accession>
<keyword evidence="2" id="KW-0863">Zinc-finger</keyword>
<name>A0A1W0WMD6_HYPEX</name>
<evidence type="ECO:0000313" key="13">
    <source>
        <dbReference type="Proteomes" id="UP000192578"/>
    </source>
</evidence>
<dbReference type="InterPro" id="IPR001628">
    <property type="entry name" value="Znf_hrmn_rcpt"/>
</dbReference>
<dbReference type="PROSITE" id="PS51843">
    <property type="entry name" value="NR_LBD"/>
    <property type="match status" value="1"/>
</dbReference>
<evidence type="ECO:0008006" key="14">
    <source>
        <dbReference type="Google" id="ProtNLM"/>
    </source>
</evidence>
<dbReference type="Proteomes" id="UP000192578">
    <property type="component" value="Unassembled WGS sequence"/>
</dbReference>
<evidence type="ECO:0000256" key="8">
    <source>
        <dbReference type="ARBA" id="ARBA00023242"/>
    </source>
</evidence>
<dbReference type="GO" id="GO:0000122">
    <property type="term" value="P:negative regulation of transcription by RNA polymerase II"/>
    <property type="evidence" value="ECO:0007669"/>
    <property type="project" value="TreeGrafter"/>
</dbReference>
<dbReference type="SUPFAM" id="SSF48508">
    <property type="entry name" value="Nuclear receptor ligand-binding domain"/>
    <property type="match status" value="1"/>
</dbReference>
<evidence type="ECO:0000256" key="5">
    <source>
        <dbReference type="ARBA" id="ARBA00023125"/>
    </source>
</evidence>
<proteinExistence type="predicted"/>
<evidence type="ECO:0000256" key="3">
    <source>
        <dbReference type="ARBA" id="ARBA00022833"/>
    </source>
</evidence>
<dbReference type="Pfam" id="PF00105">
    <property type="entry name" value="zf-C4"/>
    <property type="match status" value="1"/>
</dbReference>
<evidence type="ECO:0000256" key="4">
    <source>
        <dbReference type="ARBA" id="ARBA00023015"/>
    </source>
</evidence>
<dbReference type="PROSITE" id="PS51030">
    <property type="entry name" value="NUCLEAR_REC_DBD_2"/>
    <property type="match status" value="1"/>
</dbReference>
<dbReference type="InterPro" id="IPR013088">
    <property type="entry name" value="Znf_NHR/GATA"/>
</dbReference>
<dbReference type="GO" id="GO:0000978">
    <property type="term" value="F:RNA polymerase II cis-regulatory region sequence-specific DNA binding"/>
    <property type="evidence" value="ECO:0007669"/>
    <property type="project" value="TreeGrafter"/>
</dbReference>
<dbReference type="SMART" id="SM00399">
    <property type="entry name" value="ZnF_C4"/>
    <property type="match status" value="1"/>
</dbReference>
<evidence type="ECO:0000259" key="10">
    <source>
        <dbReference type="PROSITE" id="PS51030"/>
    </source>
</evidence>
<dbReference type="GO" id="GO:0004879">
    <property type="term" value="F:nuclear receptor activity"/>
    <property type="evidence" value="ECO:0007669"/>
    <property type="project" value="TreeGrafter"/>
</dbReference>
<dbReference type="AlphaFoldDB" id="A0A1W0WMD6"/>
<evidence type="ECO:0000256" key="7">
    <source>
        <dbReference type="ARBA" id="ARBA00023170"/>
    </source>
</evidence>
<keyword evidence="7" id="KW-0675">Receptor</keyword>
<feature type="region of interest" description="Disordered" evidence="9">
    <location>
        <begin position="149"/>
        <end position="190"/>
    </location>
</feature>
<keyword evidence="6" id="KW-0804">Transcription</keyword>
<feature type="region of interest" description="Disordered" evidence="9">
    <location>
        <begin position="74"/>
        <end position="129"/>
    </location>
</feature>
<dbReference type="InterPro" id="IPR035500">
    <property type="entry name" value="NHR-like_dom_sf"/>
</dbReference>
<keyword evidence="3" id="KW-0862">Zinc</keyword>
<dbReference type="PRINTS" id="PR00047">
    <property type="entry name" value="STROIDFINGER"/>
</dbReference>
<dbReference type="SUPFAM" id="SSF57716">
    <property type="entry name" value="Glucocorticoid receptor-like (DNA-binding domain)"/>
    <property type="match status" value="1"/>
</dbReference>
<dbReference type="PANTHER" id="PTHR24082:SF507">
    <property type="entry name" value="BILE ACID RECEPTOR-RELATED"/>
    <property type="match status" value="1"/>
</dbReference>
<feature type="compositionally biased region" description="Low complexity" evidence="9">
    <location>
        <begin position="165"/>
        <end position="181"/>
    </location>
</feature>
<evidence type="ECO:0000259" key="11">
    <source>
        <dbReference type="PROSITE" id="PS51843"/>
    </source>
</evidence>
<dbReference type="Gene3D" id="3.30.50.10">
    <property type="entry name" value="Erythroid Transcription Factor GATA-1, subunit A"/>
    <property type="match status" value="1"/>
</dbReference>
<evidence type="ECO:0000313" key="12">
    <source>
        <dbReference type="EMBL" id="OQV16380.1"/>
    </source>
</evidence>
<reference evidence="13" key="1">
    <citation type="submission" date="2017-01" db="EMBL/GenBank/DDBJ databases">
        <title>Comparative genomics of anhydrobiosis in the tardigrade Hypsibius dujardini.</title>
        <authorList>
            <person name="Yoshida Y."/>
            <person name="Koutsovoulos G."/>
            <person name="Laetsch D."/>
            <person name="Stevens L."/>
            <person name="Kumar S."/>
            <person name="Horikawa D."/>
            <person name="Ishino K."/>
            <person name="Komine S."/>
            <person name="Tomita M."/>
            <person name="Blaxter M."/>
            <person name="Arakawa K."/>
        </authorList>
    </citation>
    <scope>NUCLEOTIDE SEQUENCE [LARGE SCALE GENOMIC DNA]</scope>
    <source>
        <strain evidence="13">Z151</strain>
    </source>
</reference>
<dbReference type="GO" id="GO:0045944">
    <property type="term" value="P:positive regulation of transcription by RNA polymerase II"/>
    <property type="evidence" value="ECO:0007669"/>
    <property type="project" value="TreeGrafter"/>
</dbReference>
<organism evidence="12 13">
    <name type="scientific">Hypsibius exemplaris</name>
    <name type="common">Freshwater tardigrade</name>
    <dbReference type="NCBI Taxonomy" id="2072580"/>
    <lineage>
        <taxon>Eukaryota</taxon>
        <taxon>Metazoa</taxon>
        <taxon>Ecdysozoa</taxon>
        <taxon>Tardigrada</taxon>
        <taxon>Eutardigrada</taxon>
        <taxon>Parachela</taxon>
        <taxon>Hypsibioidea</taxon>
        <taxon>Hypsibiidae</taxon>
        <taxon>Hypsibius</taxon>
    </lineage>
</organism>